<protein>
    <submittedName>
        <fullName evidence="2">Uncharacterized protein</fullName>
    </submittedName>
</protein>
<dbReference type="EMBL" id="LMAW01002517">
    <property type="protein sequence ID" value="KQK80614.1"/>
    <property type="molecule type" value="Genomic_DNA"/>
</dbReference>
<name>A0A0Q3TJ50_AMAAE</name>
<dbReference type="AlphaFoldDB" id="A0A0Q3TJ50"/>
<proteinExistence type="predicted"/>
<keyword evidence="3" id="KW-1185">Reference proteome</keyword>
<evidence type="ECO:0000313" key="3">
    <source>
        <dbReference type="Proteomes" id="UP000051836"/>
    </source>
</evidence>
<dbReference type="Proteomes" id="UP000051836">
    <property type="component" value="Unassembled WGS sequence"/>
</dbReference>
<comment type="caution">
    <text evidence="2">The sequence shown here is derived from an EMBL/GenBank/DDBJ whole genome shotgun (WGS) entry which is preliminary data.</text>
</comment>
<sequence length="87" mass="9397">MRQRKANRGKRSKIKILELQTMGVWKNSLEERQLPSSVEVRNREVTSSSSSSSSCDDDSWSDAVPGGATGIGTSRSSGLTVVIITVV</sequence>
<evidence type="ECO:0000256" key="1">
    <source>
        <dbReference type="SAM" id="MobiDB-lite"/>
    </source>
</evidence>
<accession>A0A0Q3TJ50</accession>
<evidence type="ECO:0000313" key="2">
    <source>
        <dbReference type="EMBL" id="KQK80614.1"/>
    </source>
</evidence>
<feature type="region of interest" description="Disordered" evidence="1">
    <location>
        <begin position="33"/>
        <end position="74"/>
    </location>
</feature>
<organism evidence="2 3">
    <name type="scientific">Amazona aestiva</name>
    <name type="common">Blue-fronted Amazon parrot</name>
    <dbReference type="NCBI Taxonomy" id="12930"/>
    <lineage>
        <taxon>Eukaryota</taxon>
        <taxon>Metazoa</taxon>
        <taxon>Chordata</taxon>
        <taxon>Craniata</taxon>
        <taxon>Vertebrata</taxon>
        <taxon>Euteleostomi</taxon>
        <taxon>Archelosauria</taxon>
        <taxon>Archosauria</taxon>
        <taxon>Dinosauria</taxon>
        <taxon>Saurischia</taxon>
        <taxon>Theropoda</taxon>
        <taxon>Coelurosauria</taxon>
        <taxon>Aves</taxon>
        <taxon>Neognathae</taxon>
        <taxon>Neoaves</taxon>
        <taxon>Telluraves</taxon>
        <taxon>Australaves</taxon>
        <taxon>Psittaciformes</taxon>
        <taxon>Psittacidae</taxon>
        <taxon>Amazona</taxon>
    </lineage>
</organism>
<reference evidence="2 3" key="1">
    <citation type="submission" date="2015-10" db="EMBL/GenBank/DDBJ databases">
        <authorList>
            <person name="Gilbert D.G."/>
        </authorList>
    </citation>
    <scope>NUCLEOTIDE SEQUENCE [LARGE SCALE GENOMIC DNA]</scope>
    <source>
        <strain evidence="2">FVVF132</strain>
    </source>
</reference>
<gene>
    <name evidence="2" type="ORF">AAES_91555</name>
</gene>